<dbReference type="Pfam" id="PF14543">
    <property type="entry name" value="TAXi_N"/>
    <property type="match status" value="1"/>
</dbReference>
<dbReference type="SUPFAM" id="SSF50630">
    <property type="entry name" value="Acid proteases"/>
    <property type="match status" value="1"/>
</dbReference>
<dbReference type="PROSITE" id="PS51767">
    <property type="entry name" value="PEPTIDASE_A1"/>
    <property type="match status" value="1"/>
</dbReference>
<dbReference type="Gene3D" id="2.40.70.10">
    <property type="entry name" value="Acid Proteases"/>
    <property type="match status" value="2"/>
</dbReference>
<dbReference type="PANTHER" id="PTHR47967">
    <property type="entry name" value="OS07G0603500 PROTEIN-RELATED"/>
    <property type="match status" value="1"/>
</dbReference>
<dbReference type="Pfam" id="PF14541">
    <property type="entry name" value="TAXi_C"/>
    <property type="match status" value="1"/>
</dbReference>
<dbReference type="PANTHER" id="PTHR47967:SF117">
    <property type="entry name" value="PEPTIDASE A1 DOMAIN-CONTAINING PROTEIN"/>
    <property type="match status" value="1"/>
</dbReference>
<protein>
    <recommendedName>
        <fullName evidence="5">Peptidase A1 domain-containing protein</fullName>
    </recommendedName>
</protein>
<gene>
    <name evidence="6" type="ORF">M0R45_028236</name>
</gene>
<proteinExistence type="inferred from homology"/>
<dbReference type="Proteomes" id="UP001457282">
    <property type="component" value="Unassembled WGS sequence"/>
</dbReference>
<dbReference type="GO" id="GO:0005576">
    <property type="term" value="C:extracellular region"/>
    <property type="evidence" value="ECO:0007669"/>
    <property type="project" value="TreeGrafter"/>
</dbReference>
<dbReference type="EMBL" id="JBEDUW010000006">
    <property type="protein sequence ID" value="KAK9919650.1"/>
    <property type="molecule type" value="Genomic_DNA"/>
</dbReference>
<feature type="domain" description="Peptidase A1" evidence="5">
    <location>
        <begin position="76"/>
        <end position="426"/>
    </location>
</feature>
<evidence type="ECO:0000256" key="3">
    <source>
        <dbReference type="ARBA" id="ARBA00022801"/>
    </source>
</evidence>
<reference evidence="6 7" key="1">
    <citation type="journal article" date="2023" name="G3 (Bethesda)">
        <title>A chromosome-length genome assembly and annotation of blackberry (Rubus argutus, cv. 'Hillquist').</title>
        <authorList>
            <person name="Bruna T."/>
            <person name="Aryal R."/>
            <person name="Dudchenko O."/>
            <person name="Sargent D.J."/>
            <person name="Mead D."/>
            <person name="Buti M."/>
            <person name="Cavallini A."/>
            <person name="Hytonen T."/>
            <person name="Andres J."/>
            <person name="Pham M."/>
            <person name="Weisz D."/>
            <person name="Mascagni F."/>
            <person name="Usai G."/>
            <person name="Natali L."/>
            <person name="Bassil N."/>
            <person name="Fernandez G.E."/>
            <person name="Lomsadze A."/>
            <person name="Armour M."/>
            <person name="Olukolu B."/>
            <person name="Poorten T."/>
            <person name="Britton C."/>
            <person name="Davik J."/>
            <person name="Ashrafi H."/>
            <person name="Aiden E.L."/>
            <person name="Borodovsky M."/>
            <person name="Worthington M."/>
        </authorList>
    </citation>
    <scope>NUCLEOTIDE SEQUENCE [LARGE SCALE GENOMIC DNA]</scope>
    <source>
        <strain evidence="6">PI 553951</strain>
    </source>
</reference>
<evidence type="ECO:0000256" key="2">
    <source>
        <dbReference type="ARBA" id="ARBA00022670"/>
    </source>
</evidence>
<keyword evidence="7" id="KW-1185">Reference proteome</keyword>
<name>A0AAW1W8R3_RUBAR</name>
<evidence type="ECO:0000256" key="4">
    <source>
        <dbReference type="SAM" id="SignalP"/>
    </source>
</evidence>
<dbReference type="InterPro" id="IPR021109">
    <property type="entry name" value="Peptidase_aspartic_dom_sf"/>
</dbReference>
<comment type="caution">
    <text evidence="6">The sequence shown here is derived from an EMBL/GenBank/DDBJ whole genome shotgun (WGS) entry which is preliminary data.</text>
</comment>
<dbReference type="InterPro" id="IPR032861">
    <property type="entry name" value="TAXi_N"/>
</dbReference>
<evidence type="ECO:0000313" key="7">
    <source>
        <dbReference type="Proteomes" id="UP001457282"/>
    </source>
</evidence>
<sequence>MSLVPFFLVIITVMFAIGGTPPPMAQAQSFTIKARVSNMSSLDHKLRQKLLTQISKTRVLDLDHGIINPHLPSGLFYVNAHIGTPPLSINLALDTFFPLTWVQSVDCQDCFSVSYPLSNFDPKKSTTFQPLPPNNSIICSPPIAHPSAAGSTCAYEAGYSRGIFGIDKFYLSPPSTGAAANLIAFGCGTRSFVDFDVGWDFNPIGGMLGLGKGHSSSIITQLGSDRFSYCLPGRSLSHPGQPTLDFGSDADASLHASATNNIQTTQIFFDEFNYLNMTTITLNGEIVYTMPETGAGAKLVFLDTGEPSTWLVEEPYFSLQDAVVRYFADKYGWKEPRPSFDPEKGGIAFDLCYDIPANLSSVVFPTVAMQFLGGASLELQDVFEIFPEFHAMCMVIREGAPNVVGVFQQMGYRFLFDLAQSKLSFAPNMC</sequence>
<accession>A0AAW1W8R3</accession>
<comment type="similarity">
    <text evidence="1">Belongs to the peptidase A1 family.</text>
</comment>
<dbReference type="GO" id="GO:0008233">
    <property type="term" value="F:peptidase activity"/>
    <property type="evidence" value="ECO:0007669"/>
    <property type="project" value="UniProtKB-KW"/>
</dbReference>
<dbReference type="InterPro" id="IPR033121">
    <property type="entry name" value="PEPTIDASE_A1"/>
</dbReference>
<organism evidence="6 7">
    <name type="scientific">Rubus argutus</name>
    <name type="common">Southern blackberry</name>
    <dbReference type="NCBI Taxonomy" id="59490"/>
    <lineage>
        <taxon>Eukaryota</taxon>
        <taxon>Viridiplantae</taxon>
        <taxon>Streptophyta</taxon>
        <taxon>Embryophyta</taxon>
        <taxon>Tracheophyta</taxon>
        <taxon>Spermatophyta</taxon>
        <taxon>Magnoliopsida</taxon>
        <taxon>eudicotyledons</taxon>
        <taxon>Gunneridae</taxon>
        <taxon>Pentapetalae</taxon>
        <taxon>rosids</taxon>
        <taxon>fabids</taxon>
        <taxon>Rosales</taxon>
        <taxon>Rosaceae</taxon>
        <taxon>Rosoideae</taxon>
        <taxon>Rosoideae incertae sedis</taxon>
        <taxon>Rubus</taxon>
    </lineage>
</organism>
<feature type="signal peptide" evidence="4">
    <location>
        <begin position="1"/>
        <end position="27"/>
    </location>
</feature>
<keyword evidence="2" id="KW-0645">Protease</keyword>
<dbReference type="AlphaFoldDB" id="A0AAW1W8R3"/>
<evidence type="ECO:0000259" key="5">
    <source>
        <dbReference type="PROSITE" id="PS51767"/>
    </source>
</evidence>
<dbReference type="InterPro" id="IPR032799">
    <property type="entry name" value="TAXi_C"/>
</dbReference>
<dbReference type="GO" id="GO:0006508">
    <property type="term" value="P:proteolysis"/>
    <property type="evidence" value="ECO:0007669"/>
    <property type="project" value="UniProtKB-KW"/>
</dbReference>
<evidence type="ECO:0000313" key="6">
    <source>
        <dbReference type="EMBL" id="KAK9919650.1"/>
    </source>
</evidence>
<feature type="chain" id="PRO_5043654490" description="Peptidase A1 domain-containing protein" evidence="4">
    <location>
        <begin position="28"/>
        <end position="430"/>
    </location>
</feature>
<keyword evidence="4" id="KW-0732">Signal</keyword>
<keyword evidence="3" id="KW-0378">Hydrolase</keyword>
<evidence type="ECO:0000256" key="1">
    <source>
        <dbReference type="ARBA" id="ARBA00007447"/>
    </source>
</evidence>
<dbReference type="InterPro" id="IPR051708">
    <property type="entry name" value="Plant_Aspart_Prot_A1"/>
</dbReference>